<dbReference type="PANTHER" id="PTHR45759">
    <property type="entry name" value="NUCLEOLAR GTP-BINDING PROTEIN 1"/>
    <property type="match status" value="1"/>
</dbReference>
<dbReference type="Proteomes" id="UP000325030">
    <property type="component" value="Chromosome"/>
</dbReference>
<dbReference type="Gene3D" id="1.20.120.1190">
    <property type="match status" value="1"/>
</dbReference>
<dbReference type="EMBL" id="AP018929">
    <property type="protein sequence ID" value="BBG24045.1"/>
    <property type="molecule type" value="Genomic_DNA"/>
</dbReference>
<dbReference type="RefSeq" id="WP_054845680.1">
    <property type="nucleotide sequence ID" value="NZ_AP018929.1"/>
</dbReference>
<sequence>MLRTPFERVPVPPEVDDVINLVLNRLPKIQGKTVKEREINRLLTYMNQVEKYKDFVSKFPRVEKLHPFYKESVEILADIDRVKICLFNTSRTADLAMKSLREGINTIKTKDEKEANAIMRRTFGRTSSILRKNRECTSFLIKVTVQLKRMMAVDPSLPTVIVAGAPNVGKSTLISKLTRAKPEIANYPFTTKDIHVGHMRMGERLIQFIDTPGILDRPNTERNQIELRSVNALKNLKGIVVFVFDVSPLSYYGIEDQYSLFKEVKELSEKRTIPVINKIDEKDDTYYNEVRARVENALEISADKDIGLEELKKEILKMLGTSLDRGLLDN</sequence>
<dbReference type="InterPro" id="IPR005225">
    <property type="entry name" value="Small_GTP-bd"/>
</dbReference>
<dbReference type="CDD" id="cd01897">
    <property type="entry name" value="NOG"/>
    <property type="match status" value="1"/>
</dbReference>
<dbReference type="NCBIfam" id="TIGR00231">
    <property type="entry name" value="small_GTP"/>
    <property type="match status" value="1"/>
</dbReference>
<dbReference type="PROSITE" id="PS51710">
    <property type="entry name" value="G_OBG"/>
    <property type="match status" value="1"/>
</dbReference>
<accession>A0A510DV31</accession>
<proteinExistence type="predicted"/>
<reference evidence="6" key="1">
    <citation type="submission" date="2018-09" db="EMBL/GenBank/DDBJ databases">
        <title>Complete Genome Sequencing of Sulfolobus sp. JCM 16834.</title>
        <authorList>
            <person name="Kato S."/>
            <person name="Itoh T."/>
            <person name="Ohkuma M."/>
        </authorList>
    </citation>
    <scope>NUCLEOTIDE SEQUENCE [LARGE SCALE GENOMIC DNA]</scope>
    <source>
        <strain evidence="6">IC-007</strain>
    </source>
</reference>
<evidence type="ECO:0000313" key="6">
    <source>
        <dbReference type="Proteomes" id="UP000325030"/>
    </source>
</evidence>
<dbReference type="PRINTS" id="PR00326">
    <property type="entry name" value="GTP1OBG"/>
</dbReference>
<dbReference type="AlphaFoldDB" id="A0A510E404"/>
<evidence type="ECO:0000256" key="1">
    <source>
        <dbReference type="ARBA" id="ARBA00022741"/>
    </source>
</evidence>
<evidence type="ECO:0000313" key="3">
    <source>
        <dbReference type="EMBL" id="BBG24045.1"/>
    </source>
</evidence>
<dbReference type="InterPro" id="IPR006073">
    <property type="entry name" value="GTP-bd"/>
</dbReference>
<dbReference type="STRING" id="1294262.GCA_001316085_01320"/>
<dbReference type="InterPro" id="IPR027417">
    <property type="entry name" value="P-loop_NTPase"/>
</dbReference>
<keyword evidence="1" id="KW-0547">Nucleotide-binding</keyword>
<dbReference type="Pfam" id="PF01926">
    <property type="entry name" value="MMR_HSR1"/>
    <property type="match status" value="1"/>
</dbReference>
<protein>
    <submittedName>
        <fullName evidence="4">GTPase Der</fullName>
    </submittedName>
</protein>
<organism evidence="4 6">
    <name type="scientific">Sulfuracidifex tepidarius</name>
    <dbReference type="NCBI Taxonomy" id="1294262"/>
    <lineage>
        <taxon>Archaea</taxon>
        <taxon>Thermoproteota</taxon>
        <taxon>Thermoprotei</taxon>
        <taxon>Sulfolobales</taxon>
        <taxon>Sulfolobaceae</taxon>
        <taxon>Sulfuracidifex</taxon>
    </lineage>
</organism>
<dbReference type="Gene3D" id="3.40.50.300">
    <property type="entry name" value="P-loop containing nucleotide triphosphate hydrolases"/>
    <property type="match status" value="1"/>
</dbReference>
<dbReference type="KEGG" id="step:IC006_1346"/>
<dbReference type="GeneID" id="41715103"/>
<reference evidence="4 5" key="2">
    <citation type="journal article" date="2020" name="Int. J. Syst. Evol. Microbiol.">
        <title>Sulfuracidifex tepidarius gen. nov., sp. nov. and transfer of Sulfolobus metallicus Huber and Stetter 1992 to the genus Sulfuracidifex as Sulfuracidifex metallicus comb. nov.</title>
        <authorList>
            <person name="Itoh T."/>
            <person name="Miura T."/>
            <person name="Sakai H.D."/>
            <person name="Kato S."/>
            <person name="Ohkuma M."/>
            <person name="Takashina T."/>
        </authorList>
    </citation>
    <scope>NUCLEOTIDE SEQUENCE</scope>
    <source>
        <strain evidence="3 5">IC-006</strain>
        <strain evidence="4">IC-007</strain>
    </source>
</reference>
<evidence type="ECO:0000313" key="5">
    <source>
        <dbReference type="Proteomes" id="UP000322983"/>
    </source>
</evidence>
<dbReference type="GO" id="GO:0005525">
    <property type="term" value="F:GTP binding"/>
    <property type="evidence" value="ECO:0007669"/>
    <property type="project" value="InterPro"/>
</dbReference>
<dbReference type="InterPro" id="IPR031167">
    <property type="entry name" value="G_OBG"/>
</dbReference>
<evidence type="ECO:0000259" key="2">
    <source>
        <dbReference type="PROSITE" id="PS51710"/>
    </source>
</evidence>
<accession>A0A510E404</accession>
<dbReference type="Pfam" id="PF17835">
    <property type="entry name" value="NOG1_N"/>
    <property type="match status" value="1"/>
</dbReference>
<gene>
    <name evidence="3" type="ORF">IC006_1346</name>
    <name evidence="4" type="ORF">IC007_1321</name>
</gene>
<evidence type="ECO:0000313" key="4">
    <source>
        <dbReference type="EMBL" id="BBG26800.1"/>
    </source>
</evidence>
<dbReference type="EMBL" id="AP018930">
    <property type="protein sequence ID" value="BBG26800.1"/>
    <property type="molecule type" value="Genomic_DNA"/>
</dbReference>
<feature type="domain" description="OBG-type G" evidence="2">
    <location>
        <begin position="158"/>
        <end position="320"/>
    </location>
</feature>
<dbReference type="InterPro" id="IPR041623">
    <property type="entry name" value="NOG1_N"/>
</dbReference>
<name>A0A510E404_9CREN</name>
<dbReference type="SUPFAM" id="SSF52540">
    <property type="entry name" value="P-loop containing nucleoside triphosphate hydrolases"/>
    <property type="match status" value="1"/>
</dbReference>
<dbReference type="Proteomes" id="UP000322983">
    <property type="component" value="Chromosome"/>
</dbReference>
<keyword evidence="5" id="KW-1185">Reference proteome</keyword>